<keyword evidence="4 12" id="KW-0028">Amino-acid biosynthesis</keyword>
<dbReference type="CDD" id="cd01080">
    <property type="entry name" value="NAD_bind_m-THF_DH_Cyclohyd"/>
    <property type="match status" value="1"/>
</dbReference>
<dbReference type="EC" id="1.5.1.5" evidence="12"/>
<dbReference type="Pfam" id="PF00763">
    <property type="entry name" value="THF_DHG_CYH"/>
    <property type="match status" value="1"/>
</dbReference>
<keyword evidence="8 12" id="KW-0560">Oxidoreductase</keyword>
<keyword evidence="6 12" id="KW-0378">Hydrolase</keyword>
<keyword evidence="5 12" id="KW-0658">Purine biosynthesis</keyword>
<keyword evidence="7 12" id="KW-0521">NADP</keyword>
<comment type="similarity">
    <text evidence="12">Belongs to the tetrahydrofolate dehydrogenase/cyclohydrolase family.</text>
</comment>
<dbReference type="GO" id="GO:0005829">
    <property type="term" value="C:cytosol"/>
    <property type="evidence" value="ECO:0007669"/>
    <property type="project" value="TreeGrafter"/>
</dbReference>
<reference evidence="15 16" key="1">
    <citation type="journal article" date="2009" name="Curr. Microbiol.">
        <title>Molecular cloning and expression of a novel cholinephosphotransferase involved in glycoglycerophospholipid biosynthesis of Mycoplasma fermentans.</title>
        <authorList>
            <person name="Ishida N."/>
            <person name="Irikura D."/>
            <person name="Matsuda K."/>
            <person name="Sato S."/>
            <person name="Asano K."/>
        </authorList>
    </citation>
    <scope>NUCLEOTIDE SEQUENCE [LARGE SCALE GENOMIC DNA]</scope>
    <source>
        <strain evidence="16">ATCC 19989 / NBRC 14854 / NCTC 10117 / PG18</strain>
    </source>
</reference>
<evidence type="ECO:0000256" key="2">
    <source>
        <dbReference type="ARBA" id="ARBA00011738"/>
    </source>
</evidence>
<dbReference type="PROSITE" id="PS00767">
    <property type="entry name" value="THF_DHG_CYH_2"/>
    <property type="match status" value="1"/>
</dbReference>
<dbReference type="PATRIC" id="fig|496833.3.peg.665"/>
<evidence type="ECO:0000256" key="11">
    <source>
        <dbReference type="ARBA" id="ARBA00023268"/>
    </source>
</evidence>
<protein>
    <recommendedName>
        <fullName evidence="12">Bifunctional protein FolD</fullName>
    </recommendedName>
    <domain>
        <recommendedName>
            <fullName evidence="12">Methylenetetrahydrofolate dehydrogenase</fullName>
            <ecNumber evidence="12">1.5.1.5</ecNumber>
        </recommendedName>
    </domain>
    <domain>
        <recommendedName>
            <fullName evidence="12">Methenyltetrahydrofolate cyclohydrolase</fullName>
            <ecNumber evidence="12">3.5.4.9</ecNumber>
        </recommendedName>
    </domain>
</protein>
<dbReference type="GO" id="GO:0000105">
    <property type="term" value="P:L-histidine biosynthetic process"/>
    <property type="evidence" value="ECO:0007669"/>
    <property type="project" value="UniProtKB-KW"/>
</dbReference>
<dbReference type="PRINTS" id="PR00085">
    <property type="entry name" value="THFDHDRGNASE"/>
</dbReference>
<dbReference type="GO" id="GO:0004477">
    <property type="term" value="F:methenyltetrahydrofolate cyclohydrolase activity"/>
    <property type="evidence" value="ECO:0007669"/>
    <property type="project" value="UniProtKB-UniRule"/>
</dbReference>
<dbReference type="InterPro" id="IPR020631">
    <property type="entry name" value="THF_DH/CycHdrlase_NAD-bd_dom"/>
</dbReference>
<feature type="domain" description="Tetrahydrofolate dehydrogenase/cyclohydrolase catalytic" evidence="13">
    <location>
        <begin position="17"/>
        <end position="130"/>
    </location>
</feature>
<evidence type="ECO:0000256" key="7">
    <source>
        <dbReference type="ARBA" id="ARBA00022857"/>
    </source>
</evidence>
<evidence type="ECO:0000256" key="12">
    <source>
        <dbReference type="HAMAP-Rule" id="MF_01576"/>
    </source>
</evidence>
<comment type="caution">
    <text evidence="12">Lacks conserved residue(s) required for the propagation of feature annotation.</text>
</comment>
<comment type="catalytic activity">
    <reaction evidence="12">
        <text>(6R)-5,10-methylene-5,6,7,8-tetrahydrofolate + NADP(+) = (6R)-5,10-methenyltetrahydrofolate + NADPH</text>
        <dbReference type="Rhea" id="RHEA:22812"/>
        <dbReference type="ChEBI" id="CHEBI:15636"/>
        <dbReference type="ChEBI" id="CHEBI:57455"/>
        <dbReference type="ChEBI" id="CHEBI:57783"/>
        <dbReference type="ChEBI" id="CHEBI:58349"/>
        <dbReference type="EC" id="1.5.1.5"/>
    </reaction>
</comment>
<dbReference type="PANTHER" id="PTHR48099:SF5">
    <property type="entry name" value="C-1-TETRAHYDROFOLATE SYNTHASE, CYTOPLASMIC"/>
    <property type="match status" value="1"/>
</dbReference>
<dbReference type="InterPro" id="IPR020867">
    <property type="entry name" value="THF_DH/CycHdrlase_CS"/>
</dbReference>
<evidence type="ECO:0000256" key="10">
    <source>
        <dbReference type="ARBA" id="ARBA00023167"/>
    </source>
</evidence>
<dbReference type="InterPro" id="IPR046346">
    <property type="entry name" value="Aminoacid_DH-like_N_sf"/>
</dbReference>
<organism evidence="15 16">
    <name type="scientific">Mycoplasmopsis fermentans (strain ATCC 19989 / NBRC 14854 / NCTC 10117 / PG18)</name>
    <name type="common">Mycoplasma fermentans</name>
    <dbReference type="NCBI Taxonomy" id="496833"/>
    <lineage>
        <taxon>Bacteria</taxon>
        <taxon>Bacillati</taxon>
        <taxon>Mycoplasmatota</taxon>
        <taxon>Mycoplasmoidales</taxon>
        <taxon>Metamycoplasmataceae</taxon>
        <taxon>Mycoplasmopsis</taxon>
    </lineage>
</organism>
<accession>C4XED5</accession>
<keyword evidence="3 12" id="KW-0554">One-carbon metabolism</keyword>
<evidence type="ECO:0000259" key="13">
    <source>
        <dbReference type="Pfam" id="PF00763"/>
    </source>
</evidence>
<dbReference type="Gene3D" id="3.40.50.720">
    <property type="entry name" value="NAD(P)-binding Rossmann-like Domain"/>
    <property type="match status" value="1"/>
</dbReference>
<evidence type="ECO:0000256" key="3">
    <source>
        <dbReference type="ARBA" id="ARBA00022563"/>
    </source>
</evidence>
<dbReference type="SUPFAM" id="SSF51735">
    <property type="entry name" value="NAD(P)-binding Rossmann-fold domains"/>
    <property type="match status" value="1"/>
</dbReference>
<evidence type="ECO:0000256" key="1">
    <source>
        <dbReference type="ARBA" id="ARBA00004777"/>
    </source>
</evidence>
<comment type="function">
    <text evidence="12">Catalyzes the oxidation of 5,10-methylenetetrahydrofolate to 5,10-methenyltetrahydrofolate and then the hydrolysis of 5,10-methenyltetrahydrofolate to 10-formyltetrahydrofolate.</text>
</comment>
<dbReference type="HOGENOM" id="CLU_034045_2_0_14"/>
<dbReference type="eggNOG" id="COG0190">
    <property type="taxonomic scope" value="Bacteria"/>
</dbReference>
<dbReference type="GO" id="GO:0006164">
    <property type="term" value="P:purine nucleotide biosynthetic process"/>
    <property type="evidence" value="ECO:0007669"/>
    <property type="project" value="UniProtKB-KW"/>
</dbReference>
<name>C4XED5_MYCFP</name>
<evidence type="ECO:0000259" key="14">
    <source>
        <dbReference type="Pfam" id="PF02882"/>
    </source>
</evidence>
<dbReference type="InterPro" id="IPR000672">
    <property type="entry name" value="THF_DH/CycHdrlase"/>
</dbReference>
<dbReference type="GO" id="GO:0004488">
    <property type="term" value="F:methylenetetrahydrofolate dehydrogenase (NADP+) activity"/>
    <property type="evidence" value="ECO:0007669"/>
    <property type="project" value="UniProtKB-UniRule"/>
</dbReference>
<gene>
    <name evidence="12" type="primary">folD</name>
    <name evidence="15" type="ordered locus">MBIO_0242</name>
</gene>
<keyword evidence="16" id="KW-1185">Reference proteome</keyword>
<dbReference type="PANTHER" id="PTHR48099">
    <property type="entry name" value="C-1-TETRAHYDROFOLATE SYNTHASE, CYTOPLASMIC-RELATED"/>
    <property type="match status" value="1"/>
</dbReference>
<dbReference type="KEGG" id="mfp:MBIO_0242"/>
<evidence type="ECO:0000256" key="9">
    <source>
        <dbReference type="ARBA" id="ARBA00023102"/>
    </source>
</evidence>
<proteinExistence type="inferred from homology"/>
<feature type="domain" description="Tetrahydrofolate dehydrogenase/cyclohydrolase NAD(P)-binding" evidence="14">
    <location>
        <begin position="151"/>
        <end position="292"/>
    </location>
</feature>
<dbReference type="GO" id="GO:0009086">
    <property type="term" value="P:methionine biosynthetic process"/>
    <property type="evidence" value="ECO:0007669"/>
    <property type="project" value="UniProtKB-KW"/>
</dbReference>
<comment type="subunit">
    <text evidence="2 12">Homodimer.</text>
</comment>
<keyword evidence="9 12" id="KW-0368">Histidine biosynthesis</keyword>
<dbReference type="EC" id="3.5.4.9" evidence="12"/>
<evidence type="ECO:0000256" key="4">
    <source>
        <dbReference type="ARBA" id="ARBA00022605"/>
    </source>
</evidence>
<dbReference type="AlphaFoldDB" id="C4XED5"/>
<dbReference type="UniPathway" id="UPA00193"/>
<dbReference type="InterPro" id="IPR036291">
    <property type="entry name" value="NAD(P)-bd_dom_sf"/>
</dbReference>
<dbReference type="InterPro" id="IPR020630">
    <property type="entry name" value="THF_DH/CycHdrlase_cat_dom"/>
</dbReference>
<sequence>MSRRIRQIQGGVKMKILDGKTLAQKRTKELIAQFKDIKEKLGRKPILSIIQVGDNPASTHYIKNKLKKAEELGVEAIHHHFPADIRQKDLLKKLDIINEKSDGIVIQLPLPKEFATQVILDSVRIEKDIDGLCTRNAFNFYNQADDFTLVPATAIGILDLLNSYNIKMIDKKAAVIGRSSLVGKPTAFLLKQEGCNVSTYNRNTGIKGVENADIIVVAAGEAKLLKKENIKEGAVVVDVGSNWIEVDGKKILHGDVDIETIPENYLSALAPVPGGVGPMTVISLFTNLAKSIIHIHRL</sequence>
<evidence type="ECO:0000256" key="6">
    <source>
        <dbReference type="ARBA" id="ARBA00022801"/>
    </source>
</evidence>
<dbReference type="EMBL" id="AP009608">
    <property type="protein sequence ID" value="BAH69507.1"/>
    <property type="molecule type" value="Genomic_DNA"/>
</dbReference>
<dbReference type="Gene3D" id="3.40.50.10860">
    <property type="entry name" value="Leucine Dehydrogenase, chain A, domain 1"/>
    <property type="match status" value="1"/>
</dbReference>
<dbReference type="SUPFAM" id="SSF53223">
    <property type="entry name" value="Aminoacid dehydrogenase-like, N-terminal domain"/>
    <property type="match status" value="1"/>
</dbReference>
<dbReference type="Pfam" id="PF02882">
    <property type="entry name" value="THF_DHG_CYH_C"/>
    <property type="match status" value="1"/>
</dbReference>
<dbReference type="Proteomes" id="UP000006810">
    <property type="component" value="Chromosome"/>
</dbReference>
<dbReference type="GO" id="GO:0035999">
    <property type="term" value="P:tetrahydrofolate interconversion"/>
    <property type="evidence" value="ECO:0007669"/>
    <property type="project" value="UniProtKB-UniRule"/>
</dbReference>
<evidence type="ECO:0000313" key="15">
    <source>
        <dbReference type="EMBL" id="BAH69507.1"/>
    </source>
</evidence>
<evidence type="ECO:0000256" key="5">
    <source>
        <dbReference type="ARBA" id="ARBA00022755"/>
    </source>
</evidence>
<dbReference type="HAMAP" id="MF_01576">
    <property type="entry name" value="THF_DHG_CYH"/>
    <property type="match status" value="1"/>
</dbReference>
<feature type="binding site" evidence="12">
    <location>
        <begin position="177"/>
        <end position="179"/>
    </location>
    <ligand>
        <name>NADP(+)</name>
        <dbReference type="ChEBI" id="CHEBI:58349"/>
    </ligand>
</feature>
<keyword evidence="11 12" id="KW-0511">Multifunctional enzyme</keyword>
<evidence type="ECO:0000256" key="8">
    <source>
        <dbReference type="ARBA" id="ARBA00023002"/>
    </source>
</evidence>
<comment type="pathway">
    <text evidence="1 12">One-carbon metabolism; tetrahydrofolate interconversion.</text>
</comment>
<dbReference type="FunFam" id="3.40.50.10860:FF:000005">
    <property type="entry name" value="C-1-tetrahydrofolate synthase, cytoplasmic, putative"/>
    <property type="match status" value="1"/>
</dbReference>
<evidence type="ECO:0000313" key="16">
    <source>
        <dbReference type="Proteomes" id="UP000006810"/>
    </source>
</evidence>
<comment type="catalytic activity">
    <reaction evidence="12">
        <text>(6R)-5,10-methenyltetrahydrofolate + H2O = (6R)-10-formyltetrahydrofolate + H(+)</text>
        <dbReference type="Rhea" id="RHEA:23700"/>
        <dbReference type="ChEBI" id="CHEBI:15377"/>
        <dbReference type="ChEBI" id="CHEBI:15378"/>
        <dbReference type="ChEBI" id="CHEBI:57455"/>
        <dbReference type="ChEBI" id="CHEBI:195366"/>
        <dbReference type="EC" id="3.5.4.9"/>
    </reaction>
</comment>
<keyword evidence="10 12" id="KW-0486">Methionine biosynthesis</keyword>